<dbReference type="GO" id="GO:0005524">
    <property type="term" value="F:ATP binding"/>
    <property type="evidence" value="ECO:0007669"/>
    <property type="project" value="InterPro"/>
</dbReference>
<dbReference type="Proteomes" id="UP000294933">
    <property type="component" value="Unassembled WGS sequence"/>
</dbReference>
<reference evidence="2 3" key="1">
    <citation type="submission" date="2018-06" db="EMBL/GenBank/DDBJ databases">
        <title>A transcriptomic atlas of mushroom development highlights an independent origin of complex multicellularity.</title>
        <authorList>
            <consortium name="DOE Joint Genome Institute"/>
            <person name="Krizsan K."/>
            <person name="Almasi E."/>
            <person name="Merenyi Z."/>
            <person name="Sahu N."/>
            <person name="Viragh M."/>
            <person name="Koszo T."/>
            <person name="Mondo S."/>
            <person name="Kiss B."/>
            <person name="Balint B."/>
            <person name="Kues U."/>
            <person name="Barry K."/>
            <person name="Hegedus J.C."/>
            <person name="Henrissat B."/>
            <person name="Johnson J."/>
            <person name="Lipzen A."/>
            <person name="Ohm R."/>
            <person name="Nagy I."/>
            <person name="Pangilinan J."/>
            <person name="Yan J."/>
            <person name="Xiong Y."/>
            <person name="Grigoriev I.V."/>
            <person name="Hibbett D.S."/>
            <person name="Nagy L.G."/>
        </authorList>
    </citation>
    <scope>NUCLEOTIDE SEQUENCE [LARGE SCALE GENOMIC DNA]</scope>
    <source>
        <strain evidence="2 3">SZMC22713</strain>
    </source>
</reference>
<dbReference type="VEuPathDB" id="FungiDB:BD410DRAFT_816219"/>
<dbReference type="PROSITE" id="PS50011">
    <property type="entry name" value="PROTEIN_KINASE_DOM"/>
    <property type="match status" value="1"/>
</dbReference>
<keyword evidence="3" id="KW-1185">Reference proteome</keyword>
<evidence type="ECO:0000259" key="1">
    <source>
        <dbReference type="PROSITE" id="PS50011"/>
    </source>
</evidence>
<name>A0A4Y7PTJ0_9AGAM</name>
<dbReference type="InterPro" id="IPR000719">
    <property type="entry name" value="Prot_kinase_dom"/>
</dbReference>
<dbReference type="SMART" id="SM00220">
    <property type="entry name" value="S_TKc"/>
    <property type="match status" value="1"/>
</dbReference>
<protein>
    <recommendedName>
        <fullName evidence="1">Protein kinase domain-containing protein</fullName>
    </recommendedName>
</protein>
<sequence>MWWRDHAKVLEGHGYILRSRYQPGWQPSWVGTDIQPAFCEDSFRQLHRESQPKVIDAKRACDGMSVMIKKCIVTSTEITIARSLTTPELLRDPMNHCIPILDTFQVESELDLQFIVMPVLRFFFDPPFFAVGEALDFIKQTLEGIVFLHGQGVAHRDCSRANILMDATAMYPRGFHPIGREAESDGVRVANPLRRMDASYVKYYFVDFGISTHFPDPKNPFRVVGGDGQDQEVPDLSAAQPYDAYPVDVFILGNLYKKTFVLAYNNLRPLVEAMTQKEPCARPNAVDALAQFNAIYQELKPYTRRWRLEEAGESAISRHIGNIGSAAREIIHQSKHFFGS</sequence>
<gene>
    <name evidence="2" type="ORF">BD410DRAFT_816219</name>
</gene>
<dbReference type="SUPFAM" id="SSF56112">
    <property type="entry name" value="Protein kinase-like (PK-like)"/>
    <property type="match status" value="1"/>
</dbReference>
<feature type="domain" description="Protein kinase" evidence="1">
    <location>
        <begin position="1"/>
        <end position="340"/>
    </location>
</feature>
<organism evidence="2 3">
    <name type="scientific">Rickenella mellea</name>
    <dbReference type="NCBI Taxonomy" id="50990"/>
    <lineage>
        <taxon>Eukaryota</taxon>
        <taxon>Fungi</taxon>
        <taxon>Dikarya</taxon>
        <taxon>Basidiomycota</taxon>
        <taxon>Agaricomycotina</taxon>
        <taxon>Agaricomycetes</taxon>
        <taxon>Hymenochaetales</taxon>
        <taxon>Rickenellaceae</taxon>
        <taxon>Rickenella</taxon>
    </lineage>
</organism>
<dbReference type="EMBL" id="ML170208">
    <property type="protein sequence ID" value="TDL18398.1"/>
    <property type="molecule type" value="Genomic_DNA"/>
</dbReference>
<dbReference type="OrthoDB" id="5987198at2759"/>
<dbReference type="STRING" id="50990.A0A4Y7PTJ0"/>
<dbReference type="Gene3D" id="1.10.510.10">
    <property type="entry name" value="Transferase(Phosphotransferase) domain 1"/>
    <property type="match status" value="1"/>
</dbReference>
<dbReference type="GO" id="GO:0004672">
    <property type="term" value="F:protein kinase activity"/>
    <property type="evidence" value="ECO:0007669"/>
    <property type="project" value="InterPro"/>
</dbReference>
<dbReference type="AlphaFoldDB" id="A0A4Y7PTJ0"/>
<proteinExistence type="predicted"/>
<dbReference type="InterPro" id="IPR011009">
    <property type="entry name" value="Kinase-like_dom_sf"/>
</dbReference>
<evidence type="ECO:0000313" key="3">
    <source>
        <dbReference type="Proteomes" id="UP000294933"/>
    </source>
</evidence>
<accession>A0A4Y7PTJ0</accession>
<evidence type="ECO:0000313" key="2">
    <source>
        <dbReference type="EMBL" id="TDL18398.1"/>
    </source>
</evidence>